<dbReference type="Pfam" id="PF13411">
    <property type="entry name" value="MerR_1"/>
    <property type="match status" value="1"/>
</dbReference>
<dbReference type="InterPro" id="IPR000551">
    <property type="entry name" value="MerR-type_HTH_dom"/>
</dbReference>
<name>A0ABV2TH46_9RHOO</name>
<organism evidence="3 4">
    <name type="scientific">Uliginosibacterium flavum</name>
    <dbReference type="NCBI Taxonomy" id="1396831"/>
    <lineage>
        <taxon>Bacteria</taxon>
        <taxon>Pseudomonadati</taxon>
        <taxon>Pseudomonadota</taxon>
        <taxon>Betaproteobacteria</taxon>
        <taxon>Rhodocyclales</taxon>
        <taxon>Zoogloeaceae</taxon>
        <taxon>Uliginosibacterium</taxon>
    </lineage>
</organism>
<keyword evidence="4" id="KW-1185">Reference proteome</keyword>
<dbReference type="PANTHER" id="PTHR30204">
    <property type="entry name" value="REDOX-CYCLING DRUG-SENSING TRANSCRIPTIONAL ACTIVATOR SOXR"/>
    <property type="match status" value="1"/>
</dbReference>
<evidence type="ECO:0000259" key="2">
    <source>
        <dbReference type="PROSITE" id="PS50937"/>
    </source>
</evidence>
<proteinExistence type="predicted"/>
<dbReference type="SMART" id="SM00422">
    <property type="entry name" value="HTH_MERR"/>
    <property type="match status" value="1"/>
</dbReference>
<dbReference type="PANTHER" id="PTHR30204:SF92">
    <property type="entry name" value="HTH-TYPE TRANSCRIPTIONAL REGULATOR ZNTR"/>
    <property type="match status" value="1"/>
</dbReference>
<dbReference type="InterPro" id="IPR047057">
    <property type="entry name" value="MerR_fam"/>
</dbReference>
<evidence type="ECO:0000313" key="3">
    <source>
        <dbReference type="EMBL" id="MET7013253.1"/>
    </source>
</evidence>
<protein>
    <submittedName>
        <fullName evidence="3">Cd(II)/Pb(II)-responsive transcriptional regulator</fullName>
    </submittedName>
</protein>
<dbReference type="PRINTS" id="PR00040">
    <property type="entry name" value="HTHMERR"/>
</dbReference>
<dbReference type="InterPro" id="IPR011791">
    <property type="entry name" value="CadR-PbrR"/>
</dbReference>
<evidence type="ECO:0000256" key="1">
    <source>
        <dbReference type="ARBA" id="ARBA00023125"/>
    </source>
</evidence>
<dbReference type="EMBL" id="JBEWZI010000003">
    <property type="protein sequence ID" value="MET7013253.1"/>
    <property type="molecule type" value="Genomic_DNA"/>
</dbReference>
<gene>
    <name evidence="3" type="primary">cadR</name>
    <name evidence="3" type="ORF">ABXR19_03565</name>
</gene>
<dbReference type="PROSITE" id="PS50937">
    <property type="entry name" value="HTH_MERR_2"/>
    <property type="match status" value="1"/>
</dbReference>
<dbReference type="CDD" id="cd04784">
    <property type="entry name" value="HTH_CadR-PbrR"/>
    <property type="match status" value="1"/>
</dbReference>
<dbReference type="NCBIfam" id="TIGR02047">
    <property type="entry name" value="CadR-PbrR"/>
    <property type="match status" value="1"/>
</dbReference>
<reference evidence="3 4" key="1">
    <citation type="submission" date="2024-07" db="EMBL/GenBank/DDBJ databases">
        <title>Uliginosibacterium flavum JJ3220;KACC:17644.</title>
        <authorList>
            <person name="Kim M.K."/>
        </authorList>
    </citation>
    <scope>NUCLEOTIDE SEQUENCE [LARGE SCALE GENOMIC DNA]</scope>
    <source>
        <strain evidence="3 4">KACC:17644</strain>
    </source>
</reference>
<dbReference type="InterPro" id="IPR009061">
    <property type="entry name" value="DNA-bd_dom_put_sf"/>
</dbReference>
<dbReference type="Gene3D" id="1.10.1660.10">
    <property type="match status" value="1"/>
</dbReference>
<accession>A0ABV2TH46</accession>
<sequence>MSDNLRIGELGKATGVDIETIRYYEKTGLLPAPLRSANGYRAYGAAHVERLAFIRHCRALDIGLKDIKRLLDFVAHPETDCGDIDRLIDTQLIKVRARLASMQALEQQLSALRGRCGTRRVAGDCGILQELVAAAHGEACACHTLTSEN</sequence>
<keyword evidence="1" id="KW-0238">DNA-binding</keyword>
<dbReference type="SUPFAM" id="SSF46955">
    <property type="entry name" value="Putative DNA-binding domain"/>
    <property type="match status" value="1"/>
</dbReference>
<feature type="domain" description="HTH merR-type" evidence="2">
    <location>
        <begin position="4"/>
        <end position="73"/>
    </location>
</feature>
<comment type="caution">
    <text evidence="3">The sequence shown here is derived from an EMBL/GenBank/DDBJ whole genome shotgun (WGS) entry which is preliminary data.</text>
</comment>
<dbReference type="Proteomes" id="UP001549691">
    <property type="component" value="Unassembled WGS sequence"/>
</dbReference>
<dbReference type="RefSeq" id="WP_354599717.1">
    <property type="nucleotide sequence ID" value="NZ_JBEWZI010000003.1"/>
</dbReference>
<evidence type="ECO:0000313" key="4">
    <source>
        <dbReference type="Proteomes" id="UP001549691"/>
    </source>
</evidence>